<dbReference type="PROSITE" id="PS00107">
    <property type="entry name" value="PROTEIN_KINASE_ATP"/>
    <property type="match status" value="1"/>
</dbReference>
<dbReference type="GO" id="GO:0004674">
    <property type="term" value="F:protein serine/threonine kinase activity"/>
    <property type="evidence" value="ECO:0007669"/>
    <property type="project" value="UniProtKB-KW"/>
</dbReference>
<dbReference type="Proteomes" id="UP000095284">
    <property type="component" value="Unplaced"/>
</dbReference>
<dbReference type="InterPro" id="IPR000719">
    <property type="entry name" value="Prot_kinase_dom"/>
</dbReference>
<reference evidence="12" key="1">
    <citation type="submission" date="2016-11" db="UniProtKB">
        <authorList>
            <consortium name="WormBaseParasite"/>
        </authorList>
    </citation>
    <scope>IDENTIFICATION</scope>
</reference>
<dbReference type="InterPro" id="IPR011009">
    <property type="entry name" value="Kinase-like_dom_sf"/>
</dbReference>
<feature type="domain" description="Protein kinase" evidence="7">
    <location>
        <begin position="25"/>
        <end position="318"/>
    </location>
</feature>
<evidence type="ECO:0000256" key="3">
    <source>
        <dbReference type="ARBA" id="ARBA00022741"/>
    </source>
</evidence>
<dbReference type="Gene3D" id="1.10.510.10">
    <property type="entry name" value="Transferase(Phosphotransferase) domain 1"/>
    <property type="match status" value="1"/>
</dbReference>
<dbReference type="Proteomes" id="UP000659654">
    <property type="component" value="Unassembled WGS sequence"/>
</dbReference>
<dbReference type="EMBL" id="CAJFCV020000005">
    <property type="protein sequence ID" value="CAG9121993.1"/>
    <property type="molecule type" value="Genomic_DNA"/>
</dbReference>
<reference evidence="9" key="2">
    <citation type="submission" date="2020-08" db="EMBL/GenBank/DDBJ databases">
        <authorList>
            <person name="Kikuchi T."/>
        </authorList>
    </citation>
    <scope>NUCLEOTIDE SEQUENCE</scope>
    <source>
        <strain evidence="8">Ka4C1</strain>
    </source>
</reference>
<evidence type="ECO:0000313" key="10">
    <source>
        <dbReference type="Proteomes" id="UP000095284"/>
    </source>
</evidence>
<evidence type="ECO:0000313" key="9">
    <source>
        <dbReference type="EMBL" id="CAG9121993.1"/>
    </source>
</evidence>
<evidence type="ECO:0000313" key="12">
    <source>
        <dbReference type="WBParaSite" id="BXY_1037200.1"/>
    </source>
</evidence>
<dbReference type="EMBL" id="CAJFDI010000005">
    <property type="protein sequence ID" value="CAD5230912.1"/>
    <property type="molecule type" value="Genomic_DNA"/>
</dbReference>
<evidence type="ECO:0000313" key="11">
    <source>
        <dbReference type="Proteomes" id="UP000659654"/>
    </source>
</evidence>
<evidence type="ECO:0000256" key="1">
    <source>
        <dbReference type="ARBA" id="ARBA00022527"/>
    </source>
</evidence>
<feature type="binding site" evidence="6">
    <location>
        <position position="53"/>
    </location>
    <ligand>
        <name>ATP</name>
        <dbReference type="ChEBI" id="CHEBI:30616"/>
    </ligand>
</feature>
<dbReference type="WBParaSite" id="BXY_1037200.1">
    <property type="protein sequence ID" value="BXY_1037200.1"/>
    <property type="gene ID" value="BXY_1037200"/>
</dbReference>
<evidence type="ECO:0000256" key="5">
    <source>
        <dbReference type="ARBA" id="ARBA00022840"/>
    </source>
</evidence>
<organism evidence="10 12">
    <name type="scientific">Bursaphelenchus xylophilus</name>
    <name type="common">Pinewood nematode worm</name>
    <name type="synonym">Aphelenchoides xylophilus</name>
    <dbReference type="NCBI Taxonomy" id="6326"/>
    <lineage>
        <taxon>Eukaryota</taxon>
        <taxon>Metazoa</taxon>
        <taxon>Ecdysozoa</taxon>
        <taxon>Nematoda</taxon>
        <taxon>Chromadorea</taxon>
        <taxon>Rhabditida</taxon>
        <taxon>Tylenchina</taxon>
        <taxon>Tylenchomorpha</taxon>
        <taxon>Aphelenchoidea</taxon>
        <taxon>Aphelenchoididae</taxon>
        <taxon>Bursaphelenchus</taxon>
    </lineage>
</organism>
<dbReference type="PANTHER" id="PTHR11909">
    <property type="entry name" value="CASEIN KINASE-RELATED"/>
    <property type="match status" value="1"/>
</dbReference>
<evidence type="ECO:0000256" key="4">
    <source>
        <dbReference type="ARBA" id="ARBA00022777"/>
    </source>
</evidence>
<evidence type="ECO:0000259" key="7">
    <source>
        <dbReference type="PROSITE" id="PS50011"/>
    </source>
</evidence>
<gene>
    <name evidence="8" type="ORF">BXYJ_LOCUS11218</name>
</gene>
<dbReference type="CDD" id="cd14017">
    <property type="entry name" value="STKc_TTBK"/>
    <property type="match status" value="1"/>
</dbReference>
<dbReference type="GO" id="GO:0005524">
    <property type="term" value="F:ATP binding"/>
    <property type="evidence" value="ECO:0007669"/>
    <property type="project" value="UniProtKB-UniRule"/>
</dbReference>
<dbReference type="InterPro" id="IPR047916">
    <property type="entry name" value="TTBK_Asator-like_STKc"/>
</dbReference>
<dbReference type="OrthoDB" id="5979581at2759"/>
<name>A0A1I7SBH4_BURXY</name>
<dbReference type="SUPFAM" id="SSF56112">
    <property type="entry name" value="Protein kinase-like (PK-like)"/>
    <property type="match status" value="1"/>
</dbReference>
<dbReference type="eggNOG" id="KOG1164">
    <property type="taxonomic scope" value="Eukaryota"/>
</dbReference>
<dbReference type="Proteomes" id="UP000582659">
    <property type="component" value="Unassembled WGS sequence"/>
</dbReference>
<proteinExistence type="predicted"/>
<evidence type="ECO:0000256" key="2">
    <source>
        <dbReference type="ARBA" id="ARBA00022679"/>
    </source>
</evidence>
<keyword evidence="3 6" id="KW-0547">Nucleotide-binding</keyword>
<dbReference type="SMART" id="SM00220">
    <property type="entry name" value="S_TKc"/>
    <property type="match status" value="1"/>
</dbReference>
<dbReference type="AlphaFoldDB" id="A0A1I7SBH4"/>
<keyword evidence="4" id="KW-0418">Kinase</keyword>
<evidence type="ECO:0000313" key="8">
    <source>
        <dbReference type="EMBL" id="CAD5230912.1"/>
    </source>
</evidence>
<dbReference type="SMR" id="A0A1I7SBH4"/>
<accession>A0A1I7SBH4</accession>
<protein>
    <submittedName>
        <fullName evidence="8">(pine wood nematode) hypothetical protein</fullName>
    </submittedName>
    <submittedName>
        <fullName evidence="12">Protein kinase domain-containing protein</fullName>
    </submittedName>
</protein>
<keyword evidence="5 6" id="KW-0067">ATP-binding</keyword>
<keyword evidence="1" id="KW-0723">Serine/threonine-protein kinase</keyword>
<keyword evidence="2" id="KW-0808">Transferase</keyword>
<keyword evidence="11" id="KW-1185">Reference proteome</keyword>
<evidence type="ECO:0000256" key="6">
    <source>
        <dbReference type="PROSITE-ProRule" id="PRU10141"/>
    </source>
</evidence>
<dbReference type="PROSITE" id="PS50011">
    <property type="entry name" value="PROTEIN_KINASE_DOM"/>
    <property type="match status" value="1"/>
</dbReference>
<dbReference type="InterPro" id="IPR050235">
    <property type="entry name" value="CK1_Ser-Thr_kinase"/>
</dbReference>
<dbReference type="Pfam" id="PF00069">
    <property type="entry name" value="Pkinase"/>
    <property type="match status" value="1"/>
</dbReference>
<sequence>MGSKTVSKEEPEIASFSRGDQFGFWKIDKKLGEGGFGAVFKVLSRDNIAYALKVEKCTDPVRVLKMEVYVLRELQKTKAKHCCELIDSGRLGEYNYMVMTLVGASLQDLRKHDKDPSKHMFSLGTALYAGLQCLESIEEIHIIGYLHRDIKPGNFAIKVTNSRHIMILDFGMARKYLDAHGEVRRPRWAAGFRGTVRYAALSCHVSREYCRKDDLESWLYMLIEFTVGAVPWKAIQDKDEIGRNKEKAREDGSLYLGCPPQYKAITKYIDSLRYYDEPDYDFVASQVKHIMESNKLGLAVFDWEQWTTNENDSRKGAE</sequence>
<dbReference type="InterPro" id="IPR017441">
    <property type="entry name" value="Protein_kinase_ATP_BS"/>
</dbReference>